<dbReference type="AlphaFoldDB" id="A0A9P0JLW1"/>
<accession>A0A9P0JLW1</accession>
<sequence>MAYYLINTATLLWTTALLWITSATGLDPSDLLSFPGQSIDLLSSLGLYNSSWVGVTLTEGPSQIRPAYLLQEPPQSFENKQGGAQNECNGVDQMVWRGDEGQIKRRNVGLGIELLTFAALR</sequence>
<organism evidence="2 3">
    <name type="scientific">Acanthoscelides obtectus</name>
    <name type="common">Bean weevil</name>
    <name type="synonym">Bruchus obtectus</name>
    <dbReference type="NCBI Taxonomy" id="200917"/>
    <lineage>
        <taxon>Eukaryota</taxon>
        <taxon>Metazoa</taxon>
        <taxon>Ecdysozoa</taxon>
        <taxon>Arthropoda</taxon>
        <taxon>Hexapoda</taxon>
        <taxon>Insecta</taxon>
        <taxon>Pterygota</taxon>
        <taxon>Neoptera</taxon>
        <taxon>Endopterygota</taxon>
        <taxon>Coleoptera</taxon>
        <taxon>Polyphaga</taxon>
        <taxon>Cucujiformia</taxon>
        <taxon>Chrysomeloidea</taxon>
        <taxon>Chrysomelidae</taxon>
        <taxon>Bruchinae</taxon>
        <taxon>Bruchini</taxon>
        <taxon>Acanthoscelides</taxon>
    </lineage>
</organism>
<reference evidence="2" key="1">
    <citation type="submission" date="2022-03" db="EMBL/GenBank/DDBJ databases">
        <authorList>
            <person name="Sayadi A."/>
        </authorList>
    </citation>
    <scope>NUCLEOTIDE SEQUENCE</scope>
</reference>
<proteinExistence type="predicted"/>
<comment type="caution">
    <text evidence="2">The sequence shown here is derived from an EMBL/GenBank/DDBJ whole genome shotgun (WGS) entry which is preliminary data.</text>
</comment>
<evidence type="ECO:0000256" key="1">
    <source>
        <dbReference type="SAM" id="SignalP"/>
    </source>
</evidence>
<feature type="chain" id="PRO_5040150195" evidence="1">
    <location>
        <begin position="26"/>
        <end position="121"/>
    </location>
</feature>
<protein>
    <submittedName>
        <fullName evidence="2">Uncharacterized protein</fullName>
    </submittedName>
</protein>
<evidence type="ECO:0000313" key="2">
    <source>
        <dbReference type="EMBL" id="CAH1953603.1"/>
    </source>
</evidence>
<keyword evidence="1" id="KW-0732">Signal</keyword>
<keyword evidence="3" id="KW-1185">Reference proteome</keyword>
<name>A0A9P0JLW1_ACAOB</name>
<dbReference type="Proteomes" id="UP001152888">
    <property type="component" value="Unassembled WGS sequence"/>
</dbReference>
<feature type="signal peptide" evidence="1">
    <location>
        <begin position="1"/>
        <end position="25"/>
    </location>
</feature>
<dbReference type="EMBL" id="CAKOFQ010006651">
    <property type="protein sequence ID" value="CAH1953603.1"/>
    <property type="molecule type" value="Genomic_DNA"/>
</dbReference>
<evidence type="ECO:0000313" key="3">
    <source>
        <dbReference type="Proteomes" id="UP001152888"/>
    </source>
</evidence>
<gene>
    <name evidence="2" type="ORF">ACAOBT_LOCUS128</name>
</gene>